<reference evidence="14 17" key="4">
    <citation type="submission" date="2017-11" db="EMBL/GenBank/DDBJ databases">
        <title>Genome sequencing of Prevotella intermedia KCOM 2069.</title>
        <authorList>
            <person name="Kook J.-K."/>
            <person name="Park S.-N."/>
            <person name="Lim Y.K."/>
        </authorList>
    </citation>
    <scope>NUCLEOTIDE SEQUENCE [LARGE SCALE GENOMIC DNA]</scope>
    <source>
        <strain evidence="14 17">KCOM 2069</strain>
    </source>
</reference>
<reference evidence="12 15" key="1">
    <citation type="journal article" date="2016" name="DNA Res.">
        <title>The complete genome sequencing of Prevotella intermedia strain OMA14 and a subsequent fine-scale, intra-species genomic comparison reveal an unusual amplification of conjugative and mobile transposons and identify a novel Prevotella-lineage-specific repeat.</title>
        <authorList>
            <person name="Naito M."/>
            <person name="Ogura Y."/>
            <person name="Itoh T."/>
            <person name="Shoji M."/>
            <person name="Okamoto M."/>
            <person name="Hayashi T."/>
            <person name="Nakayama K."/>
        </authorList>
    </citation>
    <scope>NUCLEOTIDE SEQUENCE [LARGE SCALE GENOMIC DNA]</scope>
    <source>
        <strain evidence="12 15">OMA14</strain>
    </source>
</reference>
<dbReference type="RefSeq" id="WP_096404700.1">
    <property type="nucleotide sequence ID" value="NZ_AP014597.1"/>
</dbReference>
<feature type="transmembrane region" description="Helical" evidence="10">
    <location>
        <begin position="178"/>
        <end position="195"/>
    </location>
</feature>
<evidence type="ECO:0000313" key="18">
    <source>
        <dbReference type="Proteomes" id="UP000230742"/>
    </source>
</evidence>
<protein>
    <recommendedName>
        <fullName evidence="4">Nicotinamide riboside transporter PnuC</fullName>
    </recommendedName>
</protein>
<dbReference type="EMBL" id="PEKN01000001">
    <property type="protein sequence ID" value="PIK20874.1"/>
    <property type="molecule type" value="Genomic_DNA"/>
</dbReference>
<evidence type="ECO:0000256" key="8">
    <source>
        <dbReference type="ARBA" id="ARBA00022989"/>
    </source>
</evidence>
<dbReference type="PANTHER" id="PTHR36122">
    <property type="entry name" value="NICOTINAMIDE RIBOSIDE TRANSPORTER PNUC"/>
    <property type="match status" value="1"/>
</dbReference>
<comment type="similarity">
    <text evidence="3">Belongs to the nicotinamide ribonucleoside (NR) uptake permease (TC 4.B.1) family.</text>
</comment>
<evidence type="ECO:0000256" key="10">
    <source>
        <dbReference type="SAM" id="Phobius"/>
    </source>
</evidence>
<dbReference type="STRING" id="28131.BWX40_07725"/>
<keyword evidence="9 10" id="KW-0472">Membrane</keyword>
<comment type="subcellular location">
    <subcellularLocation>
        <location evidence="2">Cell membrane</location>
        <topology evidence="2">Multi-pass membrane protein</topology>
    </subcellularLocation>
</comment>
<evidence type="ECO:0000313" key="14">
    <source>
        <dbReference type="EMBL" id="PIN28654.1"/>
    </source>
</evidence>
<dbReference type="EMBL" id="AP014597">
    <property type="protein sequence ID" value="BAU16512.1"/>
    <property type="molecule type" value="Genomic_DNA"/>
</dbReference>
<dbReference type="AlphaFoldDB" id="A0A0S3UGF5"/>
<evidence type="ECO:0000313" key="13">
    <source>
        <dbReference type="EMBL" id="PIK20874.1"/>
    </source>
</evidence>
<evidence type="ECO:0000313" key="15">
    <source>
        <dbReference type="Proteomes" id="UP000217431"/>
    </source>
</evidence>
<dbReference type="EMBL" id="CP024727">
    <property type="protein sequence ID" value="ATV30850.1"/>
    <property type="molecule type" value="Genomic_DNA"/>
</dbReference>
<dbReference type="EMBL" id="PESN01000001">
    <property type="protein sequence ID" value="PIN28654.1"/>
    <property type="molecule type" value="Genomic_DNA"/>
</dbReference>
<evidence type="ECO:0000313" key="17">
    <source>
        <dbReference type="Proteomes" id="UP000230500"/>
    </source>
</evidence>
<reference evidence="13 16" key="2">
    <citation type="submission" date="2017-11" db="EMBL/GenBank/DDBJ databases">
        <title>Genome sequencing of Prevotella intermedia KCOM 1653.</title>
        <authorList>
            <person name="Kook J.-K."/>
            <person name="Park S.-N."/>
            <person name="Lim Y.K."/>
        </authorList>
    </citation>
    <scope>NUCLEOTIDE SEQUENCE [LARGE SCALE GENOMIC DNA]</scope>
    <source>
        <strain evidence="13 16">KCOM 1653</strain>
    </source>
</reference>
<keyword evidence="7 10" id="KW-0812">Transmembrane</keyword>
<feature type="transmembrane region" description="Helical" evidence="10">
    <location>
        <begin position="64"/>
        <end position="83"/>
    </location>
</feature>
<keyword evidence="5" id="KW-0813">Transport</keyword>
<evidence type="ECO:0000256" key="2">
    <source>
        <dbReference type="ARBA" id="ARBA00004651"/>
    </source>
</evidence>
<evidence type="ECO:0000313" key="11">
    <source>
        <dbReference type="EMBL" id="ATV30850.1"/>
    </source>
</evidence>
<evidence type="ECO:0000256" key="7">
    <source>
        <dbReference type="ARBA" id="ARBA00022692"/>
    </source>
</evidence>
<dbReference type="Proteomes" id="UP000230742">
    <property type="component" value="Chromosome 1"/>
</dbReference>
<dbReference type="Proteomes" id="UP000230500">
    <property type="component" value="Unassembled WGS sequence"/>
</dbReference>
<dbReference type="GO" id="GO:0034257">
    <property type="term" value="F:nicotinamide riboside transmembrane transporter activity"/>
    <property type="evidence" value="ECO:0007669"/>
    <property type="project" value="InterPro"/>
</dbReference>
<keyword evidence="8 10" id="KW-1133">Transmembrane helix</keyword>
<evidence type="ECO:0000313" key="12">
    <source>
        <dbReference type="EMBL" id="BAU16512.1"/>
    </source>
</evidence>
<comment type="function">
    <text evidence="1">Required for nicotinamide riboside transport across the inner membrane.</text>
</comment>
<evidence type="ECO:0000256" key="6">
    <source>
        <dbReference type="ARBA" id="ARBA00022475"/>
    </source>
</evidence>
<evidence type="ECO:0000256" key="9">
    <source>
        <dbReference type="ARBA" id="ARBA00023136"/>
    </source>
</evidence>
<reference evidence="11 18" key="3">
    <citation type="submission" date="2017-11" db="EMBL/GenBank/DDBJ databases">
        <title>Genome sequencing of Prevotella intermedia KCOM 1949.</title>
        <authorList>
            <person name="Kook J.-K."/>
            <person name="Park S.-N."/>
            <person name="Lim Y.K."/>
        </authorList>
    </citation>
    <scope>NUCLEOTIDE SEQUENCE [LARGE SCALE GENOMIC DNA]</scope>
    <source>
        <strain evidence="11 18">KCOM 1949</strain>
    </source>
</reference>
<dbReference type="PANTHER" id="PTHR36122:SF2">
    <property type="entry name" value="NICOTINAMIDE RIBOSIDE TRANSPORTER PNUC"/>
    <property type="match status" value="1"/>
</dbReference>
<dbReference type="Pfam" id="PF04973">
    <property type="entry name" value="NMN_transporter"/>
    <property type="match status" value="1"/>
</dbReference>
<name>A0A0S3UGF5_PREIN</name>
<dbReference type="Proteomes" id="UP000217431">
    <property type="component" value="Chromosome I"/>
</dbReference>
<dbReference type="Proteomes" id="UP000230046">
    <property type="component" value="Unassembled WGS sequence"/>
</dbReference>
<feature type="transmembrane region" description="Helical" evidence="10">
    <location>
        <begin position="14"/>
        <end position="31"/>
    </location>
</feature>
<evidence type="ECO:0000256" key="5">
    <source>
        <dbReference type="ARBA" id="ARBA00022448"/>
    </source>
</evidence>
<dbReference type="GO" id="GO:0005886">
    <property type="term" value="C:plasma membrane"/>
    <property type="evidence" value="ECO:0007669"/>
    <property type="project" value="UniProtKB-SubCell"/>
</dbReference>
<evidence type="ECO:0000256" key="4">
    <source>
        <dbReference type="ARBA" id="ARBA00017522"/>
    </source>
</evidence>
<organism evidence="12 15">
    <name type="scientific">Prevotella intermedia</name>
    <dbReference type="NCBI Taxonomy" id="28131"/>
    <lineage>
        <taxon>Bacteria</taxon>
        <taxon>Pseudomonadati</taxon>
        <taxon>Bacteroidota</taxon>
        <taxon>Bacteroidia</taxon>
        <taxon>Bacteroidales</taxon>
        <taxon>Prevotellaceae</taxon>
        <taxon>Prevotella</taxon>
    </lineage>
</organism>
<feature type="transmembrane region" description="Helical" evidence="10">
    <location>
        <begin position="38"/>
        <end position="58"/>
    </location>
</feature>
<evidence type="ECO:0000256" key="1">
    <source>
        <dbReference type="ARBA" id="ARBA00002672"/>
    </source>
</evidence>
<dbReference type="InterPro" id="IPR006419">
    <property type="entry name" value="NMN_transpt_PnuC"/>
</dbReference>
<evidence type="ECO:0000256" key="3">
    <source>
        <dbReference type="ARBA" id="ARBA00006669"/>
    </source>
</evidence>
<evidence type="ECO:0000313" key="16">
    <source>
        <dbReference type="Proteomes" id="UP000230046"/>
    </source>
</evidence>
<feature type="transmembrane region" description="Helical" evidence="10">
    <location>
        <begin position="103"/>
        <end position="122"/>
    </location>
</feature>
<dbReference type="NCBIfam" id="TIGR01528">
    <property type="entry name" value="NMN_trans_PnuC"/>
    <property type="match status" value="1"/>
</dbReference>
<proteinExistence type="inferred from homology"/>
<sequence length="210" mass="24833">MLNNIIQYFQESDTYQVLDVVGTIIGLVYIYQEYKASIWLWFTSIVMPAVYTFVYYEAKLYADFAMQIYYIIVSIYGFLYWQFGKRKKDDKELPITRFPKRKIIPTMVLFLALWGAVYYILITFTNSNVPVLDSFGNSLSIIGLWALAKKYLEQWWIWFVADIELSALYFYKGIPFTAALYALYALIAIAGYFKWKRMMQTTVQTSKEEQ</sequence>
<keyword evidence="6" id="KW-1003">Cell membrane</keyword>
<gene>
    <name evidence="13" type="ORF">CTI18_05830</name>
    <name evidence="11" type="ORF">CTM46_04945</name>
    <name evidence="14" type="ORF">CUC04_04155</name>
    <name evidence="12" type="ORF">PIOMA14_I_0003</name>
</gene>
<accession>A0A0S3UGF5</accession>